<accession>A0A5A7UJP1</accession>
<dbReference type="AlphaFoldDB" id="A0A5A7UJP1"/>
<evidence type="ECO:0000313" key="3">
    <source>
        <dbReference type="Proteomes" id="UP000321393"/>
    </source>
</evidence>
<organism evidence="2 3">
    <name type="scientific">Cucumis melo var. makuwa</name>
    <name type="common">Oriental melon</name>
    <dbReference type="NCBI Taxonomy" id="1194695"/>
    <lineage>
        <taxon>Eukaryota</taxon>
        <taxon>Viridiplantae</taxon>
        <taxon>Streptophyta</taxon>
        <taxon>Embryophyta</taxon>
        <taxon>Tracheophyta</taxon>
        <taxon>Spermatophyta</taxon>
        <taxon>Magnoliopsida</taxon>
        <taxon>eudicotyledons</taxon>
        <taxon>Gunneridae</taxon>
        <taxon>Pentapetalae</taxon>
        <taxon>rosids</taxon>
        <taxon>fabids</taxon>
        <taxon>Cucurbitales</taxon>
        <taxon>Cucurbitaceae</taxon>
        <taxon>Benincaseae</taxon>
        <taxon>Cucumis</taxon>
    </lineage>
</organism>
<evidence type="ECO:0000313" key="2">
    <source>
        <dbReference type="EMBL" id="KAA0054817.1"/>
    </source>
</evidence>
<gene>
    <name evidence="2" type="ORF">E6C27_scaffold437G001090</name>
</gene>
<evidence type="ECO:0000256" key="1">
    <source>
        <dbReference type="SAM" id="MobiDB-lite"/>
    </source>
</evidence>
<protein>
    <submittedName>
        <fullName evidence="2">G-box-binding factor 1 isoform X1</fullName>
    </submittedName>
</protein>
<dbReference type="Proteomes" id="UP000321393">
    <property type="component" value="Unassembled WGS sequence"/>
</dbReference>
<sequence>MSMNTTGLKFSLFCNYRLIIVLVLLHLHSLHLLLLLQLPTLTSREHPMMLPYGTLVLYPAIYPPREFMPIPISLWEIPSWKRKGLKKSKGMLGNTASAGGRKSGKVASSSGNDGAFQRCFNLRLGAGWPVNEPGSSSREPNAKA</sequence>
<dbReference type="EMBL" id="SSTE01008669">
    <property type="protein sequence ID" value="KAA0054817.1"/>
    <property type="molecule type" value="Genomic_DNA"/>
</dbReference>
<proteinExistence type="predicted"/>
<reference evidence="2 3" key="1">
    <citation type="submission" date="2019-08" db="EMBL/GenBank/DDBJ databases">
        <title>Draft genome sequences of two oriental melons (Cucumis melo L. var makuwa).</title>
        <authorList>
            <person name="Kwon S.-Y."/>
        </authorList>
    </citation>
    <scope>NUCLEOTIDE SEQUENCE [LARGE SCALE GENOMIC DNA]</scope>
    <source>
        <strain evidence="3">cv. SW 3</strain>
        <tissue evidence="2">Leaf</tissue>
    </source>
</reference>
<name>A0A5A7UJP1_CUCMM</name>
<feature type="region of interest" description="Disordered" evidence="1">
    <location>
        <begin position="88"/>
        <end position="112"/>
    </location>
</feature>
<comment type="caution">
    <text evidence="2">The sequence shown here is derived from an EMBL/GenBank/DDBJ whole genome shotgun (WGS) entry which is preliminary data.</text>
</comment>